<organism evidence="1 2">
    <name type="scientific">Vaccinium darrowii</name>
    <dbReference type="NCBI Taxonomy" id="229202"/>
    <lineage>
        <taxon>Eukaryota</taxon>
        <taxon>Viridiplantae</taxon>
        <taxon>Streptophyta</taxon>
        <taxon>Embryophyta</taxon>
        <taxon>Tracheophyta</taxon>
        <taxon>Spermatophyta</taxon>
        <taxon>Magnoliopsida</taxon>
        <taxon>eudicotyledons</taxon>
        <taxon>Gunneridae</taxon>
        <taxon>Pentapetalae</taxon>
        <taxon>asterids</taxon>
        <taxon>Ericales</taxon>
        <taxon>Ericaceae</taxon>
        <taxon>Vaccinioideae</taxon>
        <taxon>Vaccinieae</taxon>
        <taxon>Vaccinium</taxon>
    </lineage>
</organism>
<reference evidence="1 2" key="1">
    <citation type="journal article" date="2021" name="Hortic Res">
        <title>High-quality reference genome and annotation aids understanding of berry development for evergreen blueberry (Vaccinium darrowii).</title>
        <authorList>
            <person name="Yu J."/>
            <person name="Hulse-Kemp A.M."/>
            <person name="Babiker E."/>
            <person name="Staton M."/>
        </authorList>
    </citation>
    <scope>NUCLEOTIDE SEQUENCE [LARGE SCALE GENOMIC DNA]</scope>
    <source>
        <strain evidence="2">cv. NJ 8807/NJ 8810</strain>
        <tissue evidence="1">Young leaf</tissue>
    </source>
</reference>
<evidence type="ECO:0000313" key="1">
    <source>
        <dbReference type="EMBL" id="KAH7839943.1"/>
    </source>
</evidence>
<dbReference type="EMBL" id="CM037160">
    <property type="protein sequence ID" value="KAH7839943.1"/>
    <property type="molecule type" value="Genomic_DNA"/>
</dbReference>
<name>A0ACB7XHU5_9ERIC</name>
<protein>
    <submittedName>
        <fullName evidence="1">Uncharacterized protein</fullName>
    </submittedName>
</protein>
<dbReference type="Proteomes" id="UP000828048">
    <property type="component" value="Chromosome 10"/>
</dbReference>
<sequence>MAKGDDAIRRKKNKLNRKKQRANDSATVSNRIAAIIAAKKRRQSGKRRNCQGMCFSLPTPEDPFNDKYEKMDIKRKETKKVVPSKEDCKVAINRNSVASNKGTTGGNHVSIDHQQQLEKVKGNKWWNDQAMSLRSIERVGKENVVKRVRKKDFEQSGCPSKVLALCLDSIQNALRRDGFLSSEEDKPLFMNKWGVEFWKCYSVGNDILDTSGACSTIEQIAWIASTAADSISGKEKEGLSLMGPSLLFLVPSQGEAIKVRAVCKPLKAHGIHTVSLHTGAPIDHQIHGLKNIEPEFLVSTPERLLELVSLKAIDISGVSLLETQMLVLHQDVSEGLTIQKDLLVEMLLKEVPQLPSGVVFLAHCFLVVDGLETSIKGGYSDVIKSIRHHISTNPHTVVFSDCSSHASIPLVQNLLRGSICRLSLHDSITSQGACIMQSVHVCTSEEEKIPKGIQVLDQAGGDELKGQFSKVLFIVGNNSNFHPLVSAIESKGYSVALNSAPSSEIENRKSRPAVFVFKAEHINTIDIGEFEVVIISDFVHKMDDYVQILTRMARHTASGALHSFLTAENAAIIEQLIEILERCGQAVPEAVRNLIHSISVVEG</sequence>
<keyword evidence="2" id="KW-1185">Reference proteome</keyword>
<accession>A0ACB7XHU5</accession>
<evidence type="ECO:0000313" key="2">
    <source>
        <dbReference type="Proteomes" id="UP000828048"/>
    </source>
</evidence>
<comment type="caution">
    <text evidence="1">The sequence shown here is derived from an EMBL/GenBank/DDBJ whole genome shotgun (WGS) entry which is preliminary data.</text>
</comment>
<proteinExistence type="predicted"/>
<gene>
    <name evidence="1" type="ORF">Vadar_010528</name>
</gene>